<evidence type="ECO:0000259" key="10">
    <source>
        <dbReference type="Pfam" id="PF07730"/>
    </source>
</evidence>
<dbReference type="GO" id="GO:0000155">
    <property type="term" value="F:phosphorelay sensor kinase activity"/>
    <property type="evidence" value="ECO:0007669"/>
    <property type="project" value="InterPro"/>
</dbReference>
<keyword evidence="9" id="KW-0472">Membrane</keyword>
<keyword evidence="3" id="KW-0597">Phosphoprotein</keyword>
<keyword evidence="5" id="KW-0547">Nucleotide-binding</keyword>
<keyword evidence="6 12" id="KW-0418">Kinase</keyword>
<keyword evidence="4" id="KW-0808">Transferase</keyword>
<dbReference type="PANTHER" id="PTHR24421:SF10">
    <property type="entry name" value="NITRATE_NITRITE SENSOR PROTEIN NARQ"/>
    <property type="match status" value="1"/>
</dbReference>
<feature type="transmembrane region" description="Helical" evidence="9">
    <location>
        <begin position="153"/>
        <end position="171"/>
    </location>
</feature>
<accession>A0A839Y4R1</accession>
<dbReference type="Proteomes" id="UP000580718">
    <property type="component" value="Unassembled WGS sequence"/>
</dbReference>
<dbReference type="RefSeq" id="WP_220035815.1">
    <property type="nucleotide sequence ID" value="NZ_JACIBU010000001.1"/>
</dbReference>
<keyword evidence="7" id="KW-0067">ATP-binding</keyword>
<sequence>MSAVPFPGVLPVDRAGFRRRLALTATALASGLAAVVSLVCFVVLTVALALLPVVAGGVALLGLVPLAARLTGLHRRLTGRLLQADLTASYDRAREADPVRRLGRWARDNTRWRDFSYLAFDGTGGLVMSGIVVVLAGAPFFYLTAPLTLGDPIWWWLLPVAGLAAGLWWLLTPILLRARFTAGAAVLGWSPVAALEQEVSRVAASRAETVDSAAAELRRIERDLHDGVQARIASLGMNLGLAEVLMREDPAAAEELVTEARRATTSVLEDLRTVVRGMHPPVLADRGLDGAVQALALDVAVPVTVATALPGRAPAPVESAVYFAVAEALANVVKHSGATRAWVQLAHRDGVLTALVGDDGQGGADPGRGTGLAGITRRLGAFDGTLQLVSPAGGPTTLRMEVPCALSSSRTPPSSGTA</sequence>
<dbReference type="Gene3D" id="1.20.5.1930">
    <property type="match status" value="1"/>
</dbReference>
<proteinExistence type="predicted"/>
<dbReference type="AlphaFoldDB" id="A0A839Y4R1"/>
<comment type="caution">
    <text evidence="12">The sequence shown here is derived from an EMBL/GenBank/DDBJ whole genome shotgun (WGS) entry which is preliminary data.</text>
</comment>
<dbReference type="GO" id="GO:0016020">
    <property type="term" value="C:membrane"/>
    <property type="evidence" value="ECO:0007669"/>
    <property type="project" value="InterPro"/>
</dbReference>
<keyword evidence="8" id="KW-0902">Two-component regulatory system</keyword>
<name>A0A839Y4R1_9ACTN</name>
<evidence type="ECO:0000256" key="5">
    <source>
        <dbReference type="ARBA" id="ARBA00022741"/>
    </source>
</evidence>
<comment type="catalytic activity">
    <reaction evidence="1">
        <text>ATP + protein L-histidine = ADP + protein N-phospho-L-histidine.</text>
        <dbReference type="EC" id="2.7.13.3"/>
    </reaction>
</comment>
<evidence type="ECO:0000256" key="6">
    <source>
        <dbReference type="ARBA" id="ARBA00022777"/>
    </source>
</evidence>
<evidence type="ECO:0000256" key="1">
    <source>
        <dbReference type="ARBA" id="ARBA00000085"/>
    </source>
</evidence>
<feature type="domain" description="Putative sensor" evidence="11">
    <location>
        <begin position="32"/>
        <end position="179"/>
    </location>
</feature>
<dbReference type="PANTHER" id="PTHR24421">
    <property type="entry name" value="NITRATE/NITRITE SENSOR PROTEIN NARX-RELATED"/>
    <property type="match status" value="1"/>
</dbReference>
<feature type="transmembrane region" description="Helical" evidence="9">
    <location>
        <begin position="50"/>
        <end position="70"/>
    </location>
</feature>
<dbReference type="EMBL" id="JACIBU010000001">
    <property type="protein sequence ID" value="MBB3676306.1"/>
    <property type="molecule type" value="Genomic_DNA"/>
</dbReference>
<organism evidence="12 13">
    <name type="scientific">Modestobacter versicolor</name>
    <dbReference type="NCBI Taxonomy" id="429133"/>
    <lineage>
        <taxon>Bacteria</taxon>
        <taxon>Bacillati</taxon>
        <taxon>Actinomycetota</taxon>
        <taxon>Actinomycetes</taxon>
        <taxon>Geodermatophilales</taxon>
        <taxon>Geodermatophilaceae</taxon>
        <taxon>Modestobacter</taxon>
    </lineage>
</organism>
<dbReference type="CDD" id="cd16917">
    <property type="entry name" value="HATPase_UhpB-NarQ-NarX-like"/>
    <property type="match status" value="1"/>
</dbReference>
<dbReference type="InterPro" id="IPR050482">
    <property type="entry name" value="Sensor_HK_TwoCompSys"/>
</dbReference>
<dbReference type="Gene3D" id="3.30.565.10">
    <property type="entry name" value="Histidine kinase-like ATPase, C-terminal domain"/>
    <property type="match status" value="1"/>
</dbReference>
<evidence type="ECO:0000259" key="11">
    <source>
        <dbReference type="Pfam" id="PF13796"/>
    </source>
</evidence>
<dbReference type="GO" id="GO:0005524">
    <property type="term" value="F:ATP binding"/>
    <property type="evidence" value="ECO:0007669"/>
    <property type="project" value="UniProtKB-KW"/>
</dbReference>
<feature type="transmembrane region" description="Helical" evidence="9">
    <location>
        <begin position="21"/>
        <end position="44"/>
    </location>
</feature>
<dbReference type="InterPro" id="IPR011712">
    <property type="entry name" value="Sig_transdc_His_kin_sub3_dim/P"/>
</dbReference>
<evidence type="ECO:0000256" key="7">
    <source>
        <dbReference type="ARBA" id="ARBA00022840"/>
    </source>
</evidence>
<evidence type="ECO:0000256" key="8">
    <source>
        <dbReference type="ARBA" id="ARBA00023012"/>
    </source>
</evidence>
<evidence type="ECO:0000313" key="13">
    <source>
        <dbReference type="Proteomes" id="UP000580718"/>
    </source>
</evidence>
<keyword evidence="9" id="KW-0812">Transmembrane</keyword>
<evidence type="ECO:0000256" key="2">
    <source>
        <dbReference type="ARBA" id="ARBA00012438"/>
    </source>
</evidence>
<dbReference type="SUPFAM" id="SSF55874">
    <property type="entry name" value="ATPase domain of HSP90 chaperone/DNA topoisomerase II/histidine kinase"/>
    <property type="match status" value="1"/>
</dbReference>
<dbReference type="Pfam" id="PF07730">
    <property type="entry name" value="HisKA_3"/>
    <property type="match status" value="1"/>
</dbReference>
<evidence type="ECO:0000256" key="3">
    <source>
        <dbReference type="ARBA" id="ARBA00022553"/>
    </source>
</evidence>
<dbReference type="EC" id="2.7.13.3" evidence="2"/>
<feature type="domain" description="Signal transduction histidine kinase subgroup 3 dimerisation and phosphoacceptor" evidence="10">
    <location>
        <begin position="216"/>
        <end position="283"/>
    </location>
</feature>
<dbReference type="Pfam" id="PF13796">
    <property type="entry name" value="Sensor"/>
    <property type="match status" value="1"/>
</dbReference>
<protein>
    <recommendedName>
        <fullName evidence="2">histidine kinase</fullName>
        <ecNumber evidence="2">2.7.13.3</ecNumber>
    </recommendedName>
</protein>
<feature type="transmembrane region" description="Helical" evidence="9">
    <location>
        <begin position="117"/>
        <end position="141"/>
    </location>
</feature>
<reference evidence="12 13" key="1">
    <citation type="submission" date="2020-08" db="EMBL/GenBank/DDBJ databases">
        <title>Sequencing the genomes of 1000 actinobacteria strains.</title>
        <authorList>
            <person name="Klenk H.-P."/>
        </authorList>
    </citation>
    <scope>NUCLEOTIDE SEQUENCE [LARGE SCALE GENOMIC DNA]</scope>
    <source>
        <strain evidence="12 13">DSM 16678</strain>
    </source>
</reference>
<keyword evidence="9" id="KW-1133">Transmembrane helix</keyword>
<evidence type="ECO:0000313" key="12">
    <source>
        <dbReference type="EMBL" id="MBB3676306.1"/>
    </source>
</evidence>
<dbReference type="GO" id="GO:0046983">
    <property type="term" value="F:protein dimerization activity"/>
    <property type="evidence" value="ECO:0007669"/>
    <property type="project" value="InterPro"/>
</dbReference>
<dbReference type="InterPro" id="IPR036890">
    <property type="entry name" value="HATPase_C_sf"/>
</dbReference>
<evidence type="ECO:0000256" key="4">
    <source>
        <dbReference type="ARBA" id="ARBA00022679"/>
    </source>
</evidence>
<evidence type="ECO:0000256" key="9">
    <source>
        <dbReference type="SAM" id="Phobius"/>
    </source>
</evidence>
<dbReference type="InterPro" id="IPR025828">
    <property type="entry name" value="Put_sensor_dom"/>
</dbReference>
<gene>
    <name evidence="12" type="ORF">FHX36_002041</name>
</gene>